<dbReference type="InterPro" id="IPR051393">
    <property type="entry name" value="ABC_transporter_permease"/>
</dbReference>
<evidence type="ECO:0000259" key="8">
    <source>
        <dbReference type="PROSITE" id="PS50928"/>
    </source>
</evidence>
<dbReference type="EMBL" id="RRCO01000006">
    <property type="protein sequence ID" value="RRJ24511.1"/>
    <property type="molecule type" value="Genomic_DNA"/>
</dbReference>
<evidence type="ECO:0000256" key="4">
    <source>
        <dbReference type="ARBA" id="ARBA00022692"/>
    </source>
</evidence>
<proteinExistence type="inferred from homology"/>
<keyword evidence="10" id="KW-1185">Reference proteome</keyword>
<evidence type="ECO:0000256" key="5">
    <source>
        <dbReference type="ARBA" id="ARBA00022989"/>
    </source>
</evidence>
<evidence type="ECO:0000256" key="1">
    <source>
        <dbReference type="ARBA" id="ARBA00004651"/>
    </source>
</evidence>
<dbReference type="OrthoDB" id="42615at2"/>
<feature type="domain" description="ABC transmembrane type-1" evidence="8">
    <location>
        <begin position="86"/>
        <end position="299"/>
    </location>
</feature>
<comment type="subcellular location">
    <subcellularLocation>
        <location evidence="1 7">Cell membrane</location>
        <topology evidence="1 7">Multi-pass membrane protein</topology>
    </subcellularLocation>
</comment>
<comment type="caution">
    <text evidence="9">The sequence shown here is derived from an EMBL/GenBank/DDBJ whole genome shotgun (WGS) entry which is preliminary data.</text>
</comment>
<organism evidence="9 10">
    <name type="scientific">Lachnoanaerobaculum gingivalis</name>
    <dbReference type="NCBI Taxonomy" id="2490855"/>
    <lineage>
        <taxon>Bacteria</taxon>
        <taxon>Bacillati</taxon>
        <taxon>Bacillota</taxon>
        <taxon>Clostridia</taxon>
        <taxon>Lachnospirales</taxon>
        <taxon>Lachnospiraceae</taxon>
        <taxon>Lachnoanaerobaculum</taxon>
    </lineage>
</organism>
<dbReference type="Proteomes" id="UP000272490">
    <property type="component" value="Unassembled WGS sequence"/>
</dbReference>
<reference evidence="9 10" key="1">
    <citation type="submission" date="2018-11" db="EMBL/GenBank/DDBJ databases">
        <title>Genome sequencing of Lachnoanaerobaculum sp. KCOM 2030 (= ChDC B114).</title>
        <authorList>
            <person name="Kook J.-K."/>
            <person name="Park S.-N."/>
            <person name="Lim Y.K."/>
        </authorList>
    </citation>
    <scope>NUCLEOTIDE SEQUENCE [LARGE SCALE GENOMIC DNA]</scope>
    <source>
        <strain evidence="9 10">KCOM 2030</strain>
    </source>
</reference>
<feature type="transmembrane region" description="Helical" evidence="7">
    <location>
        <begin position="123"/>
        <end position="143"/>
    </location>
</feature>
<evidence type="ECO:0000256" key="3">
    <source>
        <dbReference type="ARBA" id="ARBA00022475"/>
    </source>
</evidence>
<protein>
    <submittedName>
        <fullName evidence="9">Sugar ABC transporter permease</fullName>
    </submittedName>
</protein>
<evidence type="ECO:0000256" key="6">
    <source>
        <dbReference type="ARBA" id="ARBA00023136"/>
    </source>
</evidence>
<dbReference type="PROSITE" id="PS50928">
    <property type="entry name" value="ABC_TM1"/>
    <property type="match status" value="1"/>
</dbReference>
<evidence type="ECO:0000256" key="7">
    <source>
        <dbReference type="RuleBase" id="RU363032"/>
    </source>
</evidence>
<dbReference type="RefSeq" id="WP_128674852.1">
    <property type="nucleotide sequence ID" value="NZ_CAUQHB010000020.1"/>
</dbReference>
<dbReference type="GO" id="GO:0005886">
    <property type="term" value="C:plasma membrane"/>
    <property type="evidence" value="ECO:0007669"/>
    <property type="project" value="UniProtKB-SubCell"/>
</dbReference>
<dbReference type="Pfam" id="PF00528">
    <property type="entry name" value="BPD_transp_1"/>
    <property type="match status" value="1"/>
</dbReference>
<feature type="transmembrane region" description="Helical" evidence="7">
    <location>
        <begin position="90"/>
        <end position="111"/>
    </location>
</feature>
<feature type="transmembrane region" description="Helical" evidence="7">
    <location>
        <begin position="25"/>
        <end position="52"/>
    </location>
</feature>
<dbReference type="Gene3D" id="1.10.3720.10">
    <property type="entry name" value="MetI-like"/>
    <property type="match status" value="1"/>
</dbReference>
<name>A0A3P3QTH4_9FIRM</name>
<accession>A0A3P3QTH4</accession>
<dbReference type="PANTHER" id="PTHR30193:SF37">
    <property type="entry name" value="INNER MEMBRANE ABC TRANSPORTER PERMEASE PROTEIN YCJO"/>
    <property type="match status" value="1"/>
</dbReference>
<keyword evidence="6 7" id="KW-0472">Membrane</keyword>
<keyword evidence="5 7" id="KW-1133">Transmembrane helix</keyword>
<dbReference type="InterPro" id="IPR035906">
    <property type="entry name" value="MetI-like_sf"/>
</dbReference>
<keyword evidence="3" id="KW-1003">Cell membrane</keyword>
<feature type="transmembrane region" description="Helical" evidence="7">
    <location>
        <begin position="278"/>
        <end position="298"/>
    </location>
</feature>
<dbReference type="GO" id="GO:0055085">
    <property type="term" value="P:transmembrane transport"/>
    <property type="evidence" value="ECO:0007669"/>
    <property type="project" value="InterPro"/>
</dbReference>
<keyword evidence="4 7" id="KW-0812">Transmembrane</keyword>
<evidence type="ECO:0000313" key="10">
    <source>
        <dbReference type="Proteomes" id="UP000272490"/>
    </source>
</evidence>
<dbReference type="SUPFAM" id="SSF161098">
    <property type="entry name" value="MetI-like"/>
    <property type="match status" value="1"/>
</dbReference>
<dbReference type="InterPro" id="IPR000515">
    <property type="entry name" value="MetI-like"/>
</dbReference>
<feature type="transmembrane region" description="Helical" evidence="7">
    <location>
        <begin position="222"/>
        <end position="243"/>
    </location>
</feature>
<sequence length="310" mass="34916">MFGWVKGKTVEVSVRKRSTKFRNTMVAYSFILPNLIGFFIFTFLPIVFALILSFCEWNAGNSDIKFVGLSNYITMFTNDKSFPIALKNTLYYTAVTVPLTLMVSLGLAIIMNKPIKGKEFFRSCFFFPYIASLVAVAVVWMALFNPDKGPVNQILIKLGVSVPPRWAASQTWAMPTIIGLTVWKNMGYYMIVYLAGLQGVPRELYEAAQIDGAGKWKQFTNVIWPCITPTTFFVLMMLIISTFKSYDIMYITTQGGPGEATKVLAYHIYNSAFVSLKFGYASAVAMVLMTMVVAISIMEFKAEKKFTDYL</sequence>
<dbReference type="PANTHER" id="PTHR30193">
    <property type="entry name" value="ABC TRANSPORTER PERMEASE PROTEIN"/>
    <property type="match status" value="1"/>
</dbReference>
<evidence type="ECO:0000313" key="9">
    <source>
        <dbReference type="EMBL" id="RRJ24511.1"/>
    </source>
</evidence>
<keyword evidence="2 7" id="KW-0813">Transport</keyword>
<dbReference type="AlphaFoldDB" id="A0A3P3QTH4"/>
<gene>
    <name evidence="9" type="ORF">EHV10_12030</name>
</gene>
<feature type="transmembrane region" description="Helical" evidence="7">
    <location>
        <begin position="172"/>
        <end position="195"/>
    </location>
</feature>
<dbReference type="CDD" id="cd06261">
    <property type="entry name" value="TM_PBP2"/>
    <property type="match status" value="1"/>
</dbReference>
<comment type="similarity">
    <text evidence="7">Belongs to the binding-protein-dependent transport system permease family.</text>
</comment>
<evidence type="ECO:0000256" key="2">
    <source>
        <dbReference type="ARBA" id="ARBA00022448"/>
    </source>
</evidence>